<keyword evidence="7" id="KW-0520">NAD</keyword>
<accession>A0AAX4H3A5</accession>
<dbReference type="Pfam" id="PF14824">
    <property type="entry name" value="Sirohm_synth_M"/>
    <property type="match status" value="1"/>
</dbReference>
<dbReference type="PIRSF" id="PIRSF036555">
    <property type="entry name" value="SUMT_yeast"/>
    <property type="match status" value="1"/>
</dbReference>
<evidence type="ECO:0008006" key="17">
    <source>
        <dbReference type="Google" id="ProtNLM"/>
    </source>
</evidence>
<sequence>MNILASLSCKDELHLVYGGLSNVAALRVNTILASGAIPMLVQDTSVDKFPVSLRALIEEEKVQWVTKSYSKEQLITLGRADVGSVVDRVFVCLDSDDISLKSEISADCKRLRIPVNVTDSAPLSSFTLLSSYSAGDFQLGVTTSGKGCKLASRIKRELVSCLPPNIKDICNRVGELRQQLKECDQQETGDDDDDAVNSSKLNSLIREFDMSKEQQAAQRARFLSQVVEYYPLSELANLTIEKLSKEYSVTKELDDTQAAAHSSESTVKKGSISLVGAGPGSVSMLTLGALQEIHSADLILADKLVPQQVLDLIPQKRTRLFIARKFPGNAERAQQELLELGLSSLLKGEKVVRLKQGDPYIFGRGGEEFLFFSSHGFTPRVLPGITSALAAPVFSNIPATHRDVADQVLICTGTGRRGALPDFPEHVDSRTTVFLMALHRIVDLIPHLIKEKQWPADLPVAIVERASCPDQRVVRTTLSMAAEAVESLGSRPPGLFIAGRACHTLGGDLKEKWTVEEGCASASIGGLLEKLAHE</sequence>
<evidence type="ECO:0000256" key="1">
    <source>
        <dbReference type="ARBA" id="ARBA00005879"/>
    </source>
</evidence>
<dbReference type="InterPro" id="IPR000878">
    <property type="entry name" value="4pyrrol_Mease"/>
</dbReference>
<keyword evidence="4 12" id="KW-0808">Transferase</keyword>
<feature type="domain" description="Tetrapyrrole methylase" evidence="13">
    <location>
        <begin position="272"/>
        <end position="479"/>
    </location>
</feature>
<reference evidence="15 16" key="1">
    <citation type="submission" date="2023-10" db="EMBL/GenBank/DDBJ databases">
        <title>Draft Genome Sequence of Candida saopaulonensis from a very Premature Infant with Sepsis.</title>
        <authorList>
            <person name="Ning Y."/>
            <person name="Dai R."/>
            <person name="Xiao M."/>
            <person name="Xu Y."/>
            <person name="Yan Q."/>
            <person name="Zhang L."/>
        </authorList>
    </citation>
    <scope>NUCLEOTIDE SEQUENCE [LARGE SCALE GENOMIC DNA]</scope>
    <source>
        <strain evidence="15 16">19XY460</strain>
    </source>
</reference>
<dbReference type="EMBL" id="CP138894">
    <property type="protein sequence ID" value="WPK23003.1"/>
    <property type="molecule type" value="Genomic_DNA"/>
</dbReference>
<keyword evidence="2 12" id="KW-0489">Methyltransferase</keyword>
<dbReference type="InterPro" id="IPR014777">
    <property type="entry name" value="4pyrrole_Mease_sub1"/>
</dbReference>
<dbReference type="GO" id="GO:0019354">
    <property type="term" value="P:siroheme biosynthetic process"/>
    <property type="evidence" value="ECO:0007669"/>
    <property type="project" value="InterPro"/>
</dbReference>
<evidence type="ECO:0000256" key="7">
    <source>
        <dbReference type="ARBA" id="ARBA00023027"/>
    </source>
</evidence>
<evidence type="ECO:0000256" key="4">
    <source>
        <dbReference type="ARBA" id="ARBA00022679"/>
    </source>
</evidence>
<organism evidence="15 16">
    <name type="scientific">Australozyma saopauloensis</name>
    <dbReference type="NCBI Taxonomy" id="291208"/>
    <lineage>
        <taxon>Eukaryota</taxon>
        <taxon>Fungi</taxon>
        <taxon>Dikarya</taxon>
        <taxon>Ascomycota</taxon>
        <taxon>Saccharomycotina</taxon>
        <taxon>Pichiomycetes</taxon>
        <taxon>Metschnikowiaceae</taxon>
        <taxon>Australozyma</taxon>
    </lineage>
</organism>
<dbReference type="PROSITE" id="PS00840">
    <property type="entry name" value="SUMT_2"/>
    <property type="match status" value="1"/>
</dbReference>
<dbReference type="Pfam" id="PF00590">
    <property type="entry name" value="TP_methylase"/>
    <property type="match status" value="1"/>
</dbReference>
<dbReference type="PANTHER" id="PTHR45790:SF6">
    <property type="entry name" value="UROPORPHYRINOGEN-III C-METHYLTRANSFERASE"/>
    <property type="match status" value="1"/>
</dbReference>
<keyword evidence="9" id="KW-0627">Porphyrin biosynthesis</keyword>
<keyword evidence="3" id="KW-0028">Amino-acid biosynthesis</keyword>
<dbReference type="GO" id="GO:0032259">
    <property type="term" value="P:methylation"/>
    <property type="evidence" value="ECO:0007669"/>
    <property type="project" value="UniProtKB-KW"/>
</dbReference>
<dbReference type="Proteomes" id="UP001338582">
    <property type="component" value="Chromosome 1"/>
</dbReference>
<evidence type="ECO:0000256" key="12">
    <source>
        <dbReference type="RuleBase" id="RU003960"/>
    </source>
</evidence>
<protein>
    <recommendedName>
        <fullName evidence="17">Precorrin-2 dehydrogenase</fullName>
    </recommendedName>
</protein>
<dbReference type="FunFam" id="3.30.950.10:FF:000005">
    <property type="entry name" value="Uroporphyrin-III c-methyltransferase, putative"/>
    <property type="match status" value="1"/>
</dbReference>
<comment type="similarity">
    <text evidence="1 12">Belongs to the precorrin methyltransferase family.</text>
</comment>
<dbReference type="Pfam" id="PF13241">
    <property type="entry name" value="NAD_binding_7"/>
    <property type="match status" value="1"/>
</dbReference>
<dbReference type="RefSeq" id="XP_062875390.1">
    <property type="nucleotide sequence ID" value="XM_063019320.1"/>
</dbReference>
<dbReference type="KEGG" id="asau:88171295"/>
<dbReference type="GO" id="GO:0016491">
    <property type="term" value="F:oxidoreductase activity"/>
    <property type="evidence" value="ECO:0007669"/>
    <property type="project" value="UniProtKB-KW"/>
</dbReference>
<feature type="domain" description="Siroheme synthase central" evidence="14">
    <location>
        <begin position="135"/>
        <end position="159"/>
    </location>
</feature>
<keyword evidence="16" id="KW-1185">Reference proteome</keyword>
<dbReference type="SUPFAM" id="SSF53790">
    <property type="entry name" value="Tetrapyrrole methylase"/>
    <property type="match status" value="1"/>
</dbReference>
<evidence type="ECO:0000256" key="8">
    <source>
        <dbReference type="ARBA" id="ARBA00023167"/>
    </source>
</evidence>
<dbReference type="GeneID" id="88171295"/>
<evidence type="ECO:0000256" key="3">
    <source>
        <dbReference type="ARBA" id="ARBA00022605"/>
    </source>
</evidence>
<evidence type="ECO:0000256" key="9">
    <source>
        <dbReference type="ARBA" id="ARBA00023244"/>
    </source>
</evidence>
<dbReference type="Gene3D" id="3.30.950.10">
    <property type="entry name" value="Methyltransferase, Cobalt-precorrin-4 Transmethylase, Domain 2"/>
    <property type="match status" value="1"/>
</dbReference>
<dbReference type="GO" id="GO:0009086">
    <property type="term" value="P:methionine biosynthetic process"/>
    <property type="evidence" value="ECO:0007669"/>
    <property type="project" value="UniProtKB-KW"/>
</dbReference>
<dbReference type="GO" id="GO:0004851">
    <property type="term" value="F:uroporphyrin-III C-methyltransferase activity"/>
    <property type="evidence" value="ECO:0007669"/>
    <property type="project" value="UniProtKB-EC"/>
</dbReference>
<evidence type="ECO:0000259" key="14">
    <source>
        <dbReference type="Pfam" id="PF14824"/>
    </source>
</evidence>
<dbReference type="InterPro" id="IPR028281">
    <property type="entry name" value="Sirohaem_synthase_central"/>
</dbReference>
<evidence type="ECO:0000259" key="13">
    <source>
        <dbReference type="Pfam" id="PF00590"/>
    </source>
</evidence>
<keyword evidence="6" id="KW-0560">Oxidoreductase</keyword>
<dbReference type="GO" id="GO:0000103">
    <property type="term" value="P:sulfate assimilation"/>
    <property type="evidence" value="ECO:0007669"/>
    <property type="project" value="InterPro"/>
</dbReference>
<evidence type="ECO:0000256" key="11">
    <source>
        <dbReference type="ARBA" id="ARBA00055636"/>
    </source>
</evidence>
<evidence type="ECO:0000256" key="5">
    <source>
        <dbReference type="ARBA" id="ARBA00022691"/>
    </source>
</evidence>
<dbReference type="InterPro" id="IPR003043">
    <property type="entry name" value="Uropor_MeTrfase_CS"/>
</dbReference>
<dbReference type="InterPro" id="IPR012066">
    <property type="entry name" value="Met1_fungi"/>
</dbReference>
<dbReference type="CDD" id="cd11642">
    <property type="entry name" value="SUMT"/>
    <property type="match status" value="1"/>
</dbReference>
<keyword evidence="5" id="KW-0949">S-adenosyl-L-methionine</keyword>
<dbReference type="InterPro" id="IPR014776">
    <property type="entry name" value="4pyrrole_Mease_sub2"/>
</dbReference>
<dbReference type="PANTHER" id="PTHR45790">
    <property type="entry name" value="SIROHEME SYNTHASE-RELATED"/>
    <property type="match status" value="1"/>
</dbReference>
<evidence type="ECO:0000313" key="16">
    <source>
        <dbReference type="Proteomes" id="UP001338582"/>
    </source>
</evidence>
<dbReference type="SUPFAM" id="SSF75615">
    <property type="entry name" value="Siroheme synthase middle domains-like"/>
    <property type="match status" value="1"/>
</dbReference>
<comment type="function">
    <text evidence="11">Siroheme synthase involved in methionine biosynthesis.</text>
</comment>
<dbReference type="Gene3D" id="3.40.1010.10">
    <property type="entry name" value="Cobalt-precorrin-4 Transmethylase, Domain 1"/>
    <property type="match status" value="1"/>
</dbReference>
<dbReference type="PROSITE" id="PS00839">
    <property type="entry name" value="SUMT_1"/>
    <property type="match status" value="1"/>
</dbReference>
<keyword evidence="8" id="KW-0486">Methionine biosynthesis</keyword>
<dbReference type="InterPro" id="IPR006366">
    <property type="entry name" value="CobA/CysG_C"/>
</dbReference>
<dbReference type="InterPro" id="IPR050161">
    <property type="entry name" value="Siro_Cobalamin_biosynth"/>
</dbReference>
<evidence type="ECO:0000256" key="6">
    <source>
        <dbReference type="ARBA" id="ARBA00023002"/>
    </source>
</evidence>
<comment type="catalytic activity">
    <reaction evidence="10">
        <text>uroporphyrinogen III + 2 S-adenosyl-L-methionine = precorrin-2 + 2 S-adenosyl-L-homocysteine + H(+)</text>
        <dbReference type="Rhea" id="RHEA:32459"/>
        <dbReference type="ChEBI" id="CHEBI:15378"/>
        <dbReference type="ChEBI" id="CHEBI:57308"/>
        <dbReference type="ChEBI" id="CHEBI:57856"/>
        <dbReference type="ChEBI" id="CHEBI:58827"/>
        <dbReference type="ChEBI" id="CHEBI:59789"/>
        <dbReference type="EC" id="2.1.1.107"/>
    </reaction>
</comment>
<evidence type="ECO:0000256" key="2">
    <source>
        <dbReference type="ARBA" id="ARBA00022603"/>
    </source>
</evidence>
<dbReference type="NCBIfam" id="TIGR01469">
    <property type="entry name" value="cobA_cysG_Cterm"/>
    <property type="match status" value="1"/>
</dbReference>
<evidence type="ECO:0000313" key="15">
    <source>
        <dbReference type="EMBL" id="WPK23003.1"/>
    </source>
</evidence>
<gene>
    <name evidence="15" type="ORF">PUMCH_000226</name>
</gene>
<dbReference type="InterPro" id="IPR035996">
    <property type="entry name" value="4pyrrol_Methylase_sf"/>
</dbReference>
<dbReference type="Gene3D" id="3.40.50.720">
    <property type="entry name" value="NAD(P)-binding Rossmann-like Domain"/>
    <property type="match status" value="1"/>
</dbReference>
<proteinExistence type="inferred from homology"/>
<name>A0AAX4H3A5_9ASCO</name>
<evidence type="ECO:0000256" key="10">
    <source>
        <dbReference type="ARBA" id="ARBA00052360"/>
    </source>
</evidence>
<dbReference type="AlphaFoldDB" id="A0AAX4H3A5"/>
<dbReference type="FunFam" id="3.40.1010.10:FF:000006">
    <property type="entry name" value="Siroheme synthase, putative"/>
    <property type="match status" value="1"/>
</dbReference>